<dbReference type="Proteomes" id="UP000199344">
    <property type="component" value="Unassembled WGS sequence"/>
</dbReference>
<name>A0A1G7G209_9RHOB</name>
<feature type="signal peptide" evidence="1">
    <location>
        <begin position="1"/>
        <end position="26"/>
    </location>
</feature>
<evidence type="ECO:0000256" key="1">
    <source>
        <dbReference type="SAM" id="SignalP"/>
    </source>
</evidence>
<dbReference type="AlphaFoldDB" id="A0A1G7G209"/>
<evidence type="ECO:0000313" key="3">
    <source>
        <dbReference type="Proteomes" id="UP000199344"/>
    </source>
</evidence>
<dbReference type="EMBL" id="FNAH01000012">
    <property type="protein sequence ID" value="SDE82095.1"/>
    <property type="molecule type" value="Genomic_DNA"/>
</dbReference>
<reference evidence="2 3" key="1">
    <citation type="submission" date="2016-10" db="EMBL/GenBank/DDBJ databases">
        <authorList>
            <person name="de Groot N.N."/>
        </authorList>
    </citation>
    <scope>NUCLEOTIDE SEQUENCE [LARGE SCALE GENOMIC DNA]</scope>
    <source>
        <strain evidence="2 3">DSM 22220</strain>
    </source>
</reference>
<keyword evidence="1" id="KW-0732">Signal</keyword>
<organism evidence="2 3">
    <name type="scientific">Paracoccus isoporae</name>
    <dbReference type="NCBI Taxonomy" id="591205"/>
    <lineage>
        <taxon>Bacteria</taxon>
        <taxon>Pseudomonadati</taxon>
        <taxon>Pseudomonadota</taxon>
        <taxon>Alphaproteobacteria</taxon>
        <taxon>Rhodobacterales</taxon>
        <taxon>Paracoccaceae</taxon>
        <taxon>Paracoccus</taxon>
    </lineage>
</organism>
<accession>A0A1G7G209</accession>
<proteinExistence type="predicted"/>
<evidence type="ECO:0000313" key="2">
    <source>
        <dbReference type="EMBL" id="SDE82095.1"/>
    </source>
</evidence>
<feature type="chain" id="PRO_5011455148" evidence="1">
    <location>
        <begin position="27"/>
        <end position="113"/>
    </location>
</feature>
<protein>
    <submittedName>
        <fullName evidence="2">Uncharacterized protein</fullName>
    </submittedName>
</protein>
<gene>
    <name evidence="2" type="ORF">SAMN05421538_11221</name>
</gene>
<keyword evidence="3" id="KW-1185">Reference proteome</keyword>
<sequence length="113" mass="12503">MSLIDQTSAWLSAFILTMLFSPVATAGTYAYQCTEPVQPLVPNNEELTLKYKAEIEADFQRYFSEVTDYSTCLSAAQSTAFTEATIGWEAYRTFRAQAGDPAPDISSEPLQDP</sequence>